<reference evidence="1" key="1">
    <citation type="submission" date="2023-03" db="EMBL/GenBank/DDBJ databases">
        <title>Massive genome expansion in bonnet fungi (Mycena s.s.) driven by repeated elements and novel gene families across ecological guilds.</title>
        <authorList>
            <consortium name="Lawrence Berkeley National Laboratory"/>
            <person name="Harder C.B."/>
            <person name="Miyauchi S."/>
            <person name="Viragh M."/>
            <person name="Kuo A."/>
            <person name="Thoen E."/>
            <person name="Andreopoulos B."/>
            <person name="Lu D."/>
            <person name="Skrede I."/>
            <person name="Drula E."/>
            <person name="Henrissat B."/>
            <person name="Morin E."/>
            <person name="Kohler A."/>
            <person name="Barry K."/>
            <person name="LaButti K."/>
            <person name="Morin E."/>
            <person name="Salamov A."/>
            <person name="Lipzen A."/>
            <person name="Mereny Z."/>
            <person name="Hegedus B."/>
            <person name="Baldrian P."/>
            <person name="Stursova M."/>
            <person name="Weitz H."/>
            <person name="Taylor A."/>
            <person name="Grigoriev I.V."/>
            <person name="Nagy L.G."/>
            <person name="Martin F."/>
            <person name="Kauserud H."/>
        </authorList>
    </citation>
    <scope>NUCLEOTIDE SEQUENCE</scope>
    <source>
        <strain evidence="1">CBHHK067</strain>
    </source>
</reference>
<dbReference type="EMBL" id="JARKIE010000133">
    <property type="protein sequence ID" value="KAJ7678638.1"/>
    <property type="molecule type" value="Genomic_DNA"/>
</dbReference>
<organism evidence="1 2">
    <name type="scientific">Mycena rosella</name>
    <name type="common">Pink bonnet</name>
    <name type="synonym">Agaricus rosellus</name>
    <dbReference type="NCBI Taxonomy" id="1033263"/>
    <lineage>
        <taxon>Eukaryota</taxon>
        <taxon>Fungi</taxon>
        <taxon>Dikarya</taxon>
        <taxon>Basidiomycota</taxon>
        <taxon>Agaricomycotina</taxon>
        <taxon>Agaricomycetes</taxon>
        <taxon>Agaricomycetidae</taxon>
        <taxon>Agaricales</taxon>
        <taxon>Marasmiineae</taxon>
        <taxon>Mycenaceae</taxon>
        <taxon>Mycena</taxon>
    </lineage>
</organism>
<gene>
    <name evidence="1" type="ORF">B0H17DRAFT_1139329</name>
</gene>
<evidence type="ECO:0000313" key="2">
    <source>
        <dbReference type="Proteomes" id="UP001221757"/>
    </source>
</evidence>
<evidence type="ECO:0000313" key="1">
    <source>
        <dbReference type="EMBL" id="KAJ7678638.1"/>
    </source>
</evidence>
<proteinExistence type="predicted"/>
<keyword evidence="2" id="KW-1185">Reference proteome</keyword>
<dbReference type="Proteomes" id="UP001221757">
    <property type="component" value="Unassembled WGS sequence"/>
</dbReference>
<name>A0AAD7D4H2_MYCRO</name>
<accession>A0AAD7D4H2</accession>
<sequence length="219" mass="24605">MSSGGVEPPAFPRVPAAVVYLEGTSISAPRRLSWLILVAGWAHNHCLRIWVEVVEVPVDSKKRKKPFEKCLRVESNHQYSHMYMPVASVCYVEGMSVLAPRRLSSLFGLLDGWEGEDKATDRESTYGLRKKKPISFVQCLRVESNHRLSDVYIFAMTSQLVCAAGWVHNYFSFQNSASANHKAFMQQIREGFQARKKKDGLREVSSGGVEPPAFPYVPA</sequence>
<dbReference type="AlphaFoldDB" id="A0AAD7D4H2"/>
<protein>
    <submittedName>
        <fullName evidence="1">Uncharacterized protein</fullName>
    </submittedName>
</protein>
<comment type="caution">
    <text evidence="1">The sequence shown here is derived from an EMBL/GenBank/DDBJ whole genome shotgun (WGS) entry which is preliminary data.</text>
</comment>